<gene>
    <name evidence="12" type="ORF">B0T18DRAFT_415672</name>
</gene>
<evidence type="ECO:0000313" key="13">
    <source>
        <dbReference type="Proteomes" id="UP001172155"/>
    </source>
</evidence>
<dbReference type="InterPro" id="IPR013763">
    <property type="entry name" value="Cyclin-like_dom"/>
</dbReference>
<feature type="region of interest" description="Disordered" evidence="10">
    <location>
        <begin position="1"/>
        <end position="50"/>
    </location>
</feature>
<feature type="compositionally biased region" description="Low complexity" evidence="10">
    <location>
        <begin position="761"/>
        <end position="772"/>
    </location>
</feature>
<feature type="compositionally biased region" description="Basic and acidic residues" evidence="10">
    <location>
        <begin position="25"/>
        <end position="39"/>
    </location>
</feature>
<protein>
    <recommendedName>
        <fullName evidence="11">Cyclin-like domain-containing protein</fullName>
    </recommendedName>
</protein>
<feature type="compositionally biased region" description="Polar residues" evidence="10">
    <location>
        <begin position="387"/>
        <end position="410"/>
    </location>
</feature>
<comment type="subcellular location">
    <subcellularLocation>
        <location evidence="1">Nucleus</location>
    </subcellularLocation>
</comment>
<evidence type="ECO:0000313" key="12">
    <source>
        <dbReference type="EMBL" id="KAK0743672.1"/>
    </source>
</evidence>
<dbReference type="FunFam" id="1.10.472.10:FF:000002">
    <property type="entry name" value="Transcription factor IIIB 90 kDa subunit"/>
    <property type="match status" value="1"/>
</dbReference>
<feature type="compositionally biased region" description="Low complexity" evidence="10">
    <location>
        <begin position="494"/>
        <end position="509"/>
    </location>
</feature>
<dbReference type="EMBL" id="JAUKUD010000005">
    <property type="protein sequence ID" value="KAK0743672.1"/>
    <property type="molecule type" value="Genomic_DNA"/>
</dbReference>
<comment type="caution">
    <text evidence="12">The sequence shown here is derived from an EMBL/GenBank/DDBJ whole genome shotgun (WGS) entry which is preliminary data.</text>
</comment>
<feature type="region of interest" description="Disordered" evidence="10">
    <location>
        <begin position="347"/>
        <end position="511"/>
    </location>
</feature>
<dbReference type="GO" id="GO:0070897">
    <property type="term" value="P:transcription preinitiation complex assembly"/>
    <property type="evidence" value="ECO:0007669"/>
    <property type="project" value="InterPro"/>
</dbReference>
<keyword evidence="7" id="KW-0010">Activator</keyword>
<dbReference type="AlphaFoldDB" id="A0AA40K2V3"/>
<dbReference type="PANTHER" id="PTHR11618:SF4">
    <property type="entry name" value="TRANSCRIPTION FACTOR IIIB 90 KDA SUBUNIT"/>
    <property type="match status" value="1"/>
</dbReference>
<keyword evidence="3" id="KW-0479">Metal-binding</keyword>
<dbReference type="GO" id="GO:0000126">
    <property type="term" value="C:transcription factor TFIIIB complex"/>
    <property type="evidence" value="ECO:0007669"/>
    <property type="project" value="TreeGrafter"/>
</dbReference>
<keyword evidence="5" id="KW-0862">Zinc</keyword>
<dbReference type="PANTHER" id="PTHR11618">
    <property type="entry name" value="TRANSCRIPTION INITIATION FACTOR IIB-RELATED"/>
    <property type="match status" value="1"/>
</dbReference>
<dbReference type="InterPro" id="IPR036915">
    <property type="entry name" value="Cyclin-like_sf"/>
</dbReference>
<dbReference type="SMART" id="SM00385">
    <property type="entry name" value="CYCLIN"/>
    <property type="match status" value="2"/>
</dbReference>
<feature type="compositionally biased region" description="Acidic residues" evidence="10">
    <location>
        <begin position="787"/>
        <end position="799"/>
    </location>
</feature>
<keyword evidence="8" id="KW-0804">Transcription</keyword>
<evidence type="ECO:0000256" key="8">
    <source>
        <dbReference type="ARBA" id="ARBA00023163"/>
    </source>
</evidence>
<dbReference type="SUPFAM" id="SSF47954">
    <property type="entry name" value="Cyclin-like"/>
    <property type="match status" value="2"/>
</dbReference>
<feature type="domain" description="Cyclin-like" evidence="11">
    <location>
        <begin position="146"/>
        <end position="228"/>
    </location>
</feature>
<evidence type="ECO:0000256" key="4">
    <source>
        <dbReference type="ARBA" id="ARBA00022771"/>
    </source>
</evidence>
<sequence>MGPTIQVPTRTPGKPKPKKPNAVRKIMERHESRERRVRESSAAMASSAAAPSLATVSRRLQCPSKDCHSPDVRDGTCHGCGVVVEENNIVSDITFGEASNGAAVVQGNYLAADQGAIRSQGGGYAFRRVAGSGSEARERAIREVKTYLQQWTHQLQISQGLVEAALRHYKIASNNNFVQGRRMNNVAAICLYSVCRKERNNRVMLIDLADIIKTDVFLLGRDYKALLSRFPELREGTRPIIMEDLIFRFASKLEFYHDTRKVAEAAARIAARMQKDNMTHGRRPAGICGAAVIMAARAHNYRRTVREVVYIAKVTMATLQERMEEFANVPSAQMTISEFINQDFLESSHDPPASYKQTKEWKEKHPSTRKRKARDITQGGHSAEGSEPSQSADAGNGTAASQPPTSTPASTIDKDGFVVPPLPQRAPPPTPAPTQENPDVTHERSVIATATTGTEAQLEYLASEYGDSEPEDLEDDPSSELAMAAAQGVVVPGKNPKPSTKKNSASAKAAAKRKLVIDAAWEADEASLEKEVEDHLQNPEMISVSEDVTRGLEERLAQQQAAETTAVAAAAAPIPEDTEMEDAEEAEPEPDPYDKVPIGPGPGRTPKSAISDDPIVHEDEFADDPEVMYCKLGEQEAKIKEMIWANHNKDFMRQSQQKIFESKMSENGPPKQRRNRAKKPRIGEGQASPAGSAEEAAVNMMRTRGISTKLDYSRLGQVFDLSKRGPGSTYGGASSAGSRSNMPSADASEAGSDDEGGDVPAANGNGATSASAQPKALNLSALGAPAGDEDEEMGEDDYEGASYEERNDYQEEYGVVDPFADDGYGDEE</sequence>
<feature type="region of interest" description="Disordered" evidence="10">
    <location>
        <begin position="654"/>
        <end position="699"/>
    </location>
</feature>
<evidence type="ECO:0000256" key="2">
    <source>
        <dbReference type="ARBA" id="ARBA00010857"/>
    </source>
</evidence>
<dbReference type="Gene3D" id="1.10.472.10">
    <property type="entry name" value="Cyclin-like"/>
    <property type="match status" value="1"/>
</dbReference>
<dbReference type="GO" id="GO:0017025">
    <property type="term" value="F:TBP-class protein binding"/>
    <property type="evidence" value="ECO:0007669"/>
    <property type="project" value="InterPro"/>
</dbReference>
<dbReference type="Proteomes" id="UP001172155">
    <property type="component" value="Unassembled WGS sequence"/>
</dbReference>
<dbReference type="InterPro" id="IPR000812">
    <property type="entry name" value="TFIIB"/>
</dbReference>
<evidence type="ECO:0000259" key="11">
    <source>
        <dbReference type="SMART" id="SM00385"/>
    </source>
</evidence>
<dbReference type="InterPro" id="IPR013150">
    <property type="entry name" value="TFIIB_cyclin"/>
</dbReference>
<dbReference type="GO" id="GO:0008270">
    <property type="term" value="F:zinc ion binding"/>
    <property type="evidence" value="ECO:0007669"/>
    <property type="project" value="UniProtKB-KW"/>
</dbReference>
<dbReference type="Pfam" id="PF00382">
    <property type="entry name" value="TFIIB"/>
    <property type="match status" value="2"/>
</dbReference>
<keyword evidence="6" id="KW-0805">Transcription regulation</keyword>
<dbReference type="GO" id="GO:0001006">
    <property type="term" value="F:RNA polymerase III type 3 promoter sequence-specific DNA binding"/>
    <property type="evidence" value="ECO:0007669"/>
    <property type="project" value="TreeGrafter"/>
</dbReference>
<organism evidence="12 13">
    <name type="scientific">Schizothecium vesticola</name>
    <dbReference type="NCBI Taxonomy" id="314040"/>
    <lineage>
        <taxon>Eukaryota</taxon>
        <taxon>Fungi</taxon>
        <taxon>Dikarya</taxon>
        <taxon>Ascomycota</taxon>
        <taxon>Pezizomycotina</taxon>
        <taxon>Sordariomycetes</taxon>
        <taxon>Sordariomycetidae</taxon>
        <taxon>Sordariales</taxon>
        <taxon>Schizotheciaceae</taxon>
        <taxon>Schizothecium</taxon>
    </lineage>
</organism>
<name>A0AA40K2V3_9PEZI</name>
<dbReference type="Pfam" id="PF07741">
    <property type="entry name" value="BRF1"/>
    <property type="match status" value="1"/>
</dbReference>
<feature type="compositionally biased region" description="Acidic residues" evidence="10">
    <location>
        <begin position="466"/>
        <end position="478"/>
    </location>
</feature>
<evidence type="ECO:0000256" key="1">
    <source>
        <dbReference type="ARBA" id="ARBA00004123"/>
    </source>
</evidence>
<reference evidence="12" key="1">
    <citation type="submission" date="2023-06" db="EMBL/GenBank/DDBJ databases">
        <title>Genome-scale phylogeny and comparative genomics of the fungal order Sordariales.</title>
        <authorList>
            <consortium name="Lawrence Berkeley National Laboratory"/>
            <person name="Hensen N."/>
            <person name="Bonometti L."/>
            <person name="Westerberg I."/>
            <person name="Brannstrom I.O."/>
            <person name="Guillou S."/>
            <person name="Cros-Aarteil S."/>
            <person name="Calhoun S."/>
            <person name="Haridas S."/>
            <person name="Kuo A."/>
            <person name="Mondo S."/>
            <person name="Pangilinan J."/>
            <person name="Riley R."/>
            <person name="LaButti K."/>
            <person name="Andreopoulos B."/>
            <person name="Lipzen A."/>
            <person name="Chen C."/>
            <person name="Yanf M."/>
            <person name="Daum C."/>
            <person name="Ng V."/>
            <person name="Clum A."/>
            <person name="Steindorff A."/>
            <person name="Ohm R."/>
            <person name="Martin F."/>
            <person name="Silar P."/>
            <person name="Natvig D."/>
            <person name="Lalanne C."/>
            <person name="Gautier V."/>
            <person name="Ament-velasquez S.L."/>
            <person name="Kruys A."/>
            <person name="Hutchinson M.I."/>
            <person name="Powell A.J."/>
            <person name="Barry K."/>
            <person name="Miller A.N."/>
            <person name="Grigoriev I.V."/>
            <person name="Debuchy R."/>
            <person name="Gladieux P."/>
            <person name="Thoren M.H."/>
            <person name="Johannesson H."/>
        </authorList>
    </citation>
    <scope>NUCLEOTIDE SEQUENCE</scope>
    <source>
        <strain evidence="12">SMH3187-1</strain>
    </source>
</reference>
<dbReference type="Gene3D" id="1.20.5.650">
    <property type="entry name" value="Single helix bin"/>
    <property type="match status" value="1"/>
</dbReference>
<evidence type="ECO:0000256" key="7">
    <source>
        <dbReference type="ARBA" id="ARBA00023159"/>
    </source>
</evidence>
<proteinExistence type="inferred from homology"/>
<feature type="domain" description="Cyclin-like" evidence="11">
    <location>
        <begin position="244"/>
        <end position="328"/>
    </location>
</feature>
<feature type="compositionally biased region" description="Low complexity" evidence="10">
    <location>
        <begin position="558"/>
        <end position="572"/>
    </location>
</feature>
<keyword evidence="13" id="KW-1185">Reference proteome</keyword>
<evidence type="ECO:0000256" key="6">
    <source>
        <dbReference type="ARBA" id="ARBA00023015"/>
    </source>
</evidence>
<feature type="region of interest" description="Disordered" evidence="10">
    <location>
        <begin position="720"/>
        <end position="828"/>
    </location>
</feature>
<feature type="compositionally biased region" description="Low complexity" evidence="10">
    <location>
        <begin position="40"/>
        <end position="50"/>
    </location>
</feature>
<feature type="compositionally biased region" description="Acidic residues" evidence="10">
    <location>
        <begin position="819"/>
        <end position="828"/>
    </location>
</feature>
<dbReference type="GO" id="GO:0005634">
    <property type="term" value="C:nucleus"/>
    <property type="evidence" value="ECO:0007669"/>
    <property type="project" value="UniProtKB-SubCell"/>
</dbReference>
<evidence type="ECO:0000256" key="3">
    <source>
        <dbReference type="ARBA" id="ARBA00022723"/>
    </source>
</evidence>
<feature type="compositionally biased region" description="Acidic residues" evidence="10">
    <location>
        <begin position="576"/>
        <end position="591"/>
    </location>
</feature>
<evidence type="ECO:0000256" key="5">
    <source>
        <dbReference type="ARBA" id="ARBA00022833"/>
    </source>
</evidence>
<keyword evidence="4" id="KW-0863">Zinc-finger</keyword>
<evidence type="ECO:0000256" key="9">
    <source>
        <dbReference type="ARBA" id="ARBA00023242"/>
    </source>
</evidence>
<dbReference type="GO" id="GO:0097550">
    <property type="term" value="C:transcription preinitiation complex"/>
    <property type="evidence" value="ECO:0007669"/>
    <property type="project" value="TreeGrafter"/>
</dbReference>
<comment type="similarity">
    <text evidence="2">Belongs to the TFIIB family.</text>
</comment>
<feature type="compositionally biased region" description="Pro residues" evidence="10">
    <location>
        <begin position="420"/>
        <end position="432"/>
    </location>
</feature>
<dbReference type="InterPro" id="IPR011665">
    <property type="entry name" value="BRF1_TBP-bd_dom"/>
</dbReference>
<dbReference type="Gene3D" id="1.10.472.170">
    <property type="match status" value="1"/>
</dbReference>
<feature type="compositionally biased region" description="Basic and acidic residues" evidence="10">
    <location>
        <begin position="357"/>
        <end position="366"/>
    </location>
</feature>
<feature type="region of interest" description="Disordered" evidence="10">
    <location>
        <begin position="558"/>
        <end position="615"/>
    </location>
</feature>
<feature type="compositionally biased region" description="Low complexity" evidence="10">
    <location>
        <begin position="725"/>
        <end position="740"/>
    </location>
</feature>
<evidence type="ECO:0000256" key="10">
    <source>
        <dbReference type="SAM" id="MobiDB-lite"/>
    </source>
</evidence>
<keyword evidence="9" id="KW-0539">Nucleus</keyword>
<accession>A0AA40K2V3</accession>
<feature type="compositionally biased region" description="Basic residues" evidence="10">
    <location>
        <begin position="671"/>
        <end position="680"/>
    </location>
</feature>
<feature type="compositionally biased region" description="Basic residues" evidence="10">
    <location>
        <begin position="13"/>
        <end position="22"/>
    </location>
</feature>
<dbReference type="GO" id="GO:0000995">
    <property type="term" value="F:RNA polymerase III general transcription initiation factor activity"/>
    <property type="evidence" value="ECO:0007669"/>
    <property type="project" value="TreeGrafter"/>
</dbReference>